<sequence>MTKKLKTLLYISFGIFFTFVVFYSYYNDYLFFSSFTRVLFGLSFVFFLINLVKEIKEYSQIKKLKKLQNSIIGVFFLFLITSIYLIQEKFNNNGNPLLIVETPYSIAGGPEYYLSISFGESGKYLIVENTLESYGNNYYRGKYTYADSIFYLDKIKGKILKSNMLGFRYSKISADSKNPNKMTKRFYLANINSEKKEIGDVFLSIVTNKLNK</sequence>
<dbReference type="RefSeq" id="WP_080319686.1">
    <property type="nucleotide sequence ID" value="NZ_MTBC01000010.1"/>
</dbReference>
<keyword evidence="3" id="KW-1185">Reference proteome</keyword>
<evidence type="ECO:0000313" key="2">
    <source>
        <dbReference type="EMBL" id="OQD41875.1"/>
    </source>
</evidence>
<keyword evidence="1" id="KW-1133">Transmembrane helix</keyword>
<accession>A0A1V6LNU2</accession>
<evidence type="ECO:0000313" key="3">
    <source>
        <dbReference type="Proteomes" id="UP000191680"/>
    </source>
</evidence>
<feature type="transmembrane region" description="Helical" evidence="1">
    <location>
        <begin position="7"/>
        <end position="26"/>
    </location>
</feature>
<feature type="transmembrane region" description="Helical" evidence="1">
    <location>
        <begin position="67"/>
        <end position="86"/>
    </location>
</feature>
<protein>
    <submittedName>
        <fullName evidence="2">Uncharacterized protein</fullName>
    </submittedName>
</protein>
<dbReference type="Proteomes" id="UP000191680">
    <property type="component" value="Unassembled WGS sequence"/>
</dbReference>
<name>A0A1V6LNU2_9FLAO</name>
<comment type="caution">
    <text evidence="2">The sequence shown here is derived from an EMBL/GenBank/DDBJ whole genome shotgun (WGS) entry which is preliminary data.</text>
</comment>
<gene>
    <name evidence="2" type="ORF">BUL40_13550</name>
</gene>
<reference evidence="2 3" key="1">
    <citation type="submission" date="2016-12" db="EMBL/GenBank/DDBJ databases">
        <authorList>
            <person name="Song W.-J."/>
            <person name="Kurnit D.M."/>
        </authorList>
    </citation>
    <scope>NUCLEOTIDE SEQUENCE [LARGE SCALE GENOMIC DNA]</scope>
    <source>
        <strain evidence="2 3">HSG9</strain>
    </source>
</reference>
<organism evidence="2 3">
    <name type="scientific">Croceivirga radicis</name>
    <dbReference type="NCBI Taxonomy" id="1929488"/>
    <lineage>
        <taxon>Bacteria</taxon>
        <taxon>Pseudomonadati</taxon>
        <taxon>Bacteroidota</taxon>
        <taxon>Flavobacteriia</taxon>
        <taxon>Flavobacteriales</taxon>
        <taxon>Flavobacteriaceae</taxon>
        <taxon>Croceivirga</taxon>
    </lineage>
</organism>
<proteinExistence type="predicted"/>
<keyword evidence="1" id="KW-0812">Transmembrane</keyword>
<keyword evidence="1" id="KW-0472">Membrane</keyword>
<dbReference type="EMBL" id="MTBC01000010">
    <property type="protein sequence ID" value="OQD41875.1"/>
    <property type="molecule type" value="Genomic_DNA"/>
</dbReference>
<evidence type="ECO:0000256" key="1">
    <source>
        <dbReference type="SAM" id="Phobius"/>
    </source>
</evidence>
<dbReference type="AlphaFoldDB" id="A0A1V6LNU2"/>
<feature type="transmembrane region" description="Helical" evidence="1">
    <location>
        <begin position="38"/>
        <end position="55"/>
    </location>
</feature>